<evidence type="ECO:0000256" key="1">
    <source>
        <dbReference type="ARBA" id="ARBA00023015"/>
    </source>
</evidence>
<keyword evidence="2" id="KW-0238">DNA-binding</keyword>
<evidence type="ECO:0000256" key="3">
    <source>
        <dbReference type="ARBA" id="ARBA00023163"/>
    </source>
</evidence>
<proteinExistence type="predicted"/>
<evidence type="ECO:0000259" key="5">
    <source>
        <dbReference type="PROSITE" id="PS50042"/>
    </source>
</evidence>
<sequence>MRDVDRFTLLAQLEPDIKQRAAAALRWRNYSAGEIIMGPDEDSGDVFFLGSGQIFAVHWTEDGREIIFSAIPETGYFGELMAIDGVRRSLSVYARTTASLAILPGSVFQELMDISPAFRRAVLIDLAKKVRDLTERNYQLTTYSVIDRVKAFILRFAAEASRLQPGDLLPDLPTHAEIAAHIGATREAVSRAFSTLRRKKIITGSRRGLQISDPEALMTPFGTDEDEAFSGCRHPTRPQQADKRNTH</sequence>
<dbReference type="SUPFAM" id="SSF46785">
    <property type="entry name" value="Winged helix' DNA-binding domain"/>
    <property type="match status" value="1"/>
</dbReference>
<dbReference type="PROSITE" id="PS50042">
    <property type="entry name" value="CNMP_BINDING_3"/>
    <property type="match status" value="1"/>
</dbReference>
<keyword evidence="8" id="KW-1185">Reference proteome</keyword>
<accession>A0ABX7JSI7</accession>
<dbReference type="PANTHER" id="PTHR24567:SF26">
    <property type="entry name" value="REGULATORY PROTEIN YEIL"/>
    <property type="match status" value="1"/>
</dbReference>
<dbReference type="Gene3D" id="2.60.120.10">
    <property type="entry name" value="Jelly Rolls"/>
    <property type="match status" value="1"/>
</dbReference>
<feature type="domain" description="HTH crp-type" evidence="6">
    <location>
        <begin position="143"/>
        <end position="215"/>
    </location>
</feature>
<keyword evidence="7" id="KW-0614">Plasmid</keyword>
<evidence type="ECO:0000256" key="2">
    <source>
        <dbReference type="ARBA" id="ARBA00023125"/>
    </source>
</evidence>
<organism evidence="7 8">
    <name type="scientific">Paracoccus methylovorus</name>
    <dbReference type="NCBI Taxonomy" id="2812658"/>
    <lineage>
        <taxon>Bacteria</taxon>
        <taxon>Pseudomonadati</taxon>
        <taxon>Pseudomonadota</taxon>
        <taxon>Alphaproteobacteria</taxon>
        <taxon>Rhodobacterales</taxon>
        <taxon>Paracoccaceae</taxon>
        <taxon>Paracoccus</taxon>
    </lineage>
</organism>
<dbReference type="PROSITE" id="PS51063">
    <property type="entry name" value="HTH_CRP_2"/>
    <property type="match status" value="1"/>
</dbReference>
<feature type="domain" description="Cyclic nucleotide-binding" evidence="5">
    <location>
        <begin position="9"/>
        <end position="129"/>
    </location>
</feature>
<evidence type="ECO:0000313" key="7">
    <source>
        <dbReference type="EMBL" id="QRZ16203.1"/>
    </source>
</evidence>
<dbReference type="InterPro" id="IPR000595">
    <property type="entry name" value="cNMP-bd_dom"/>
</dbReference>
<dbReference type="SUPFAM" id="SSF51206">
    <property type="entry name" value="cAMP-binding domain-like"/>
    <property type="match status" value="1"/>
</dbReference>
<protein>
    <submittedName>
        <fullName evidence="7">Crp/Fnr family transcriptional regulator</fullName>
    </submittedName>
</protein>
<dbReference type="Pfam" id="PF13545">
    <property type="entry name" value="HTH_Crp_2"/>
    <property type="match status" value="1"/>
</dbReference>
<reference evidence="7 8" key="1">
    <citation type="submission" date="2021-02" db="EMBL/GenBank/DDBJ databases">
        <title>Paracoccus methylovroum sp.nov., a new methanol and methylamine utilizing methylotrophic denitrifer.</title>
        <authorList>
            <person name="Timsy T."/>
            <person name="Behrendt U."/>
            <person name="Ulrich A."/>
            <person name="Spanner T."/>
            <person name="Foesel B.U."/>
            <person name="Horn M.A."/>
            <person name="Kolb S."/>
        </authorList>
    </citation>
    <scope>NUCLEOTIDE SEQUENCE [LARGE SCALE GENOMIC DNA]</scope>
    <source>
        <strain evidence="7 8">H4-D09</strain>
        <plasmid evidence="7 8">p2</plasmid>
    </source>
</reference>
<dbReference type="InterPro" id="IPR036390">
    <property type="entry name" value="WH_DNA-bd_sf"/>
</dbReference>
<feature type="region of interest" description="Disordered" evidence="4">
    <location>
        <begin position="213"/>
        <end position="247"/>
    </location>
</feature>
<dbReference type="InterPro" id="IPR050397">
    <property type="entry name" value="Env_Response_Regulators"/>
</dbReference>
<dbReference type="SMART" id="SM00419">
    <property type="entry name" value="HTH_CRP"/>
    <property type="match status" value="1"/>
</dbReference>
<dbReference type="CDD" id="cd00038">
    <property type="entry name" value="CAP_ED"/>
    <property type="match status" value="1"/>
</dbReference>
<dbReference type="PANTHER" id="PTHR24567">
    <property type="entry name" value="CRP FAMILY TRANSCRIPTIONAL REGULATORY PROTEIN"/>
    <property type="match status" value="1"/>
</dbReference>
<evidence type="ECO:0000259" key="6">
    <source>
        <dbReference type="PROSITE" id="PS51063"/>
    </source>
</evidence>
<name>A0ABX7JSI7_9RHOB</name>
<dbReference type="InterPro" id="IPR018490">
    <property type="entry name" value="cNMP-bd_dom_sf"/>
</dbReference>
<evidence type="ECO:0000313" key="8">
    <source>
        <dbReference type="Proteomes" id="UP000663629"/>
    </source>
</evidence>
<keyword evidence="3" id="KW-0804">Transcription</keyword>
<gene>
    <name evidence="7" type="ORF">JWJ88_20750</name>
</gene>
<dbReference type="EMBL" id="CP070372">
    <property type="protein sequence ID" value="QRZ16203.1"/>
    <property type="molecule type" value="Genomic_DNA"/>
</dbReference>
<dbReference type="RefSeq" id="WP_205297087.1">
    <property type="nucleotide sequence ID" value="NZ_CP070372.1"/>
</dbReference>
<dbReference type="InterPro" id="IPR014710">
    <property type="entry name" value="RmlC-like_jellyroll"/>
</dbReference>
<dbReference type="SMART" id="SM00100">
    <property type="entry name" value="cNMP"/>
    <property type="match status" value="1"/>
</dbReference>
<keyword evidence="1" id="KW-0805">Transcription regulation</keyword>
<geneLocation type="plasmid" evidence="7 8">
    <name>p2</name>
</geneLocation>
<dbReference type="Proteomes" id="UP000663629">
    <property type="component" value="Plasmid p2"/>
</dbReference>
<dbReference type="InterPro" id="IPR012318">
    <property type="entry name" value="HTH_CRP"/>
</dbReference>
<evidence type="ECO:0000256" key="4">
    <source>
        <dbReference type="SAM" id="MobiDB-lite"/>
    </source>
</evidence>
<dbReference type="Pfam" id="PF00027">
    <property type="entry name" value="cNMP_binding"/>
    <property type="match status" value="1"/>
</dbReference>